<dbReference type="InterPro" id="IPR050389">
    <property type="entry name" value="LysR-type_TF"/>
</dbReference>
<dbReference type="Pfam" id="PF03466">
    <property type="entry name" value="LysR_substrate"/>
    <property type="match status" value="1"/>
</dbReference>
<name>A0A4R4ZLT4_9ACTN</name>
<feature type="domain" description="HTH lysR-type" evidence="5">
    <location>
        <begin position="121"/>
        <end position="178"/>
    </location>
</feature>
<dbReference type="InterPro" id="IPR000847">
    <property type="entry name" value="LysR_HTH_N"/>
</dbReference>
<dbReference type="SUPFAM" id="SSF46785">
    <property type="entry name" value="Winged helix' DNA-binding domain"/>
    <property type="match status" value="1"/>
</dbReference>
<accession>A0A4R4ZLT4</accession>
<comment type="caution">
    <text evidence="6">The sequence shown here is derived from an EMBL/GenBank/DDBJ whole genome shotgun (WGS) entry which is preliminary data.</text>
</comment>
<gene>
    <name evidence="6" type="ORF">E1263_17365</name>
</gene>
<dbReference type="InterPro" id="IPR037402">
    <property type="entry name" value="YidZ_PBP2"/>
</dbReference>
<evidence type="ECO:0000256" key="3">
    <source>
        <dbReference type="ARBA" id="ARBA00023125"/>
    </source>
</evidence>
<keyword evidence="7" id="KW-1185">Reference proteome</keyword>
<keyword evidence="4" id="KW-0804">Transcription</keyword>
<dbReference type="SUPFAM" id="SSF53850">
    <property type="entry name" value="Periplasmic binding protein-like II"/>
    <property type="match status" value="1"/>
</dbReference>
<evidence type="ECO:0000256" key="2">
    <source>
        <dbReference type="ARBA" id="ARBA00023015"/>
    </source>
</evidence>
<reference evidence="6 7" key="1">
    <citation type="submission" date="2019-03" db="EMBL/GenBank/DDBJ databases">
        <title>Draft genome sequences of novel Actinobacteria.</title>
        <authorList>
            <person name="Sahin N."/>
            <person name="Ay H."/>
            <person name="Saygin H."/>
        </authorList>
    </citation>
    <scope>NUCLEOTIDE SEQUENCE [LARGE SCALE GENOMIC DNA]</scope>
    <source>
        <strain evidence="6 7">JCM 13523</strain>
    </source>
</reference>
<dbReference type="OrthoDB" id="8717159at2"/>
<comment type="similarity">
    <text evidence="1">Belongs to the LysR transcriptional regulatory family.</text>
</comment>
<dbReference type="PROSITE" id="PS50931">
    <property type="entry name" value="HTH_LYSR"/>
    <property type="match status" value="1"/>
</dbReference>
<dbReference type="InterPro" id="IPR036388">
    <property type="entry name" value="WH-like_DNA-bd_sf"/>
</dbReference>
<dbReference type="PANTHER" id="PTHR30118:SF15">
    <property type="entry name" value="TRANSCRIPTIONAL REGULATORY PROTEIN"/>
    <property type="match status" value="1"/>
</dbReference>
<dbReference type="InterPro" id="IPR036390">
    <property type="entry name" value="WH_DNA-bd_sf"/>
</dbReference>
<keyword evidence="2" id="KW-0805">Transcription regulation</keyword>
<dbReference type="GO" id="GO:0003700">
    <property type="term" value="F:DNA-binding transcription factor activity"/>
    <property type="evidence" value="ECO:0007669"/>
    <property type="project" value="InterPro"/>
</dbReference>
<evidence type="ECO:0000259" key="5">
    <source>
        <dbReference type="PROSITE" id="PS50931"/>
    </source>
</evidence>
<proteinExistence type="inferred from homology"/>
<evidence type="ECO:0000256" key="1">
    <source>
        <dbReference type="ARBA" id="ARBA00009437"/>
    </source>
</evidence>
<dbReference type="PANTHER" id="PTHR30118">
    <property type="entry name" value="HTH-TYPE TRANSCRIPTIONAL REGULATOR LEUO-RELATED"/>
    <property type="match status" value="1"/>
</dbReference>
<dbReference type="RefSeq" id="WP_132168553.1">
    <property type="nucleotide sequence ID" value="NZ_SMKX01000044.1"/>
</dbReference>
<dbReference type="EMBL" id="SMKX01000044">
    <property type="protein sequence ID" value="TDD58844.1"/>
    <property type="molecule type" value="Genomic_DNA"/>
</dbReference>
<evidence type="ECO:0000313" key="7">
    <source>
        <dbReference type="Proteomes" id="UP000295124"/>
    </source>
</evidence>
<organism evidence="6 7">
    <name type="scientific">Kribbella antibiotica</name>
    <dbReference type="NCBI Taxonomy" id="190195"/>
    <lineage>
        <taxon>Bacteria</taxon>
        <taxon>Bacillati</taxon>
        <taxon>Actinomycetota</taxon>
        <taxon>Actinomycetes</taxon>
        <taxon>Propionibacteriales</taxon>
        <taxon>Kribbellaceae</taxon>
        <taxon>Kribbella</taxon>
    </lineage>
</organism>
<evidence type="ECO:0000313" key="6">
    <source>
        <dbReference type="EMBL" id="TDD58844.1"/>
    </source>
</evidence>
<protein>
    <submittedName>
        <fullName evidence="6">LysR family transcriptional regulator</fullName>
    </submittedName>
</protein>
<evidence type="ECO:0000256" key="4">
    <source>
        <dbReference type="ARBA" id="ARBA00023163"/>
    </source>
</evidence>
<dbReference type="Gene3D" id="1.10.10.10">
    <property type="entry name" value="Winged helix-like DNA-binding domain superfamily/Winged helix DNA-binding domain"/>
    <property type="match status" value="1"/>
</dbReference>
<dbReference type="InterPro" id="IPR005119">
    <property type="entry name" value="LysR_subst-bd"/>
</dbReference>
<dbReference type="GO" id="GO:0003677">
    <property type="term" value="F:DNA binding"/>
    <property type="evidence" value="ECO:0007669"/>
    <property type="project" value="UniProtKB-KW"/>
</dbReference>
<dbReference type="Gene3D" id="3.40.190.10">
    <property type="entry name" value="Periplasmic binding protein-like II"/>
    <property type="match status" value="2"/>
</dbReference>
<keyword evidence="3" id="KW-0238">DNA-binding</keyword>
<dbReference type="AlphaFoldDB" id="A0A4R4ZLT4"/>
<sequence length="416" mass="45812">MVSVVVLDRYPAGLDQGAIRLACEHAFILPRAKTSFLASGLDLVQVWSLGGADVDAFVEIATQQRLQRREPTPTGASCNCWEILNVLWDDCGQSQEPIRGLTARRTEGLGEVMATEEWARIDLNLLLPLDALLLERSVTKAAERLAVGQPTMSVSLAKLRRYFDDPLLVREGRGLVLTPFAESLQQPVETALLAATEALTAGSTFDPGSVKRTFTVIASDYATTLLLHPLMFDLPQTAPGVRLAIESLRPDRIESLRLRRCDLVFWPLQLATEELLNYPHLLAFTDEFVTVADEARAPDHEPLSAEEIAAHPAVLVKVPDLAIPDVRPSEQGFRQNGAITVDSLGLALQTVARTNLITVVPRRLFEHMGPSLGLREVPTTADMPKLSVAMFWHPRNSCVPAQKWLRDRISEIGGKL</sequence>
<dbReference type="Pfam" id="PF00126">
    <property type="entry name" value="HTH_1"/>
    <property type="match status" value="1"/>
</dbReference>
<dbReference type="Proteomes" id="UP000295124">
    <property type="component" value="Unassembled WGS sequence"/>
</dbReference>
<dbReference type="CDD" id="cd08417">
    <property type="entry name" value="PBP2_Nitroaromatics_like"/>
    <property type="match status" value="1"/>
</dbReference>